<dbReference type="Proteomes" id="UP000618240">
    <property type="component" value="Unassembled WGS sequence"/>
</dbReference>
<evidence type="ECO:0000313" key="1">
    <source>
        <dbReference type="EMBL" id="MCA6065804.1"/>
    </source>
</evidence>
<comment type="caution">
    <text evidence="1">The sequence shown here is derived from an EMBL/GenBank/DDBJ whole genome shotgun (WGS) entry which is preliminary data.</text>
</comment>
<sequence length="105" mass="12496">MMIISKGPKIKCKRCQKQYDIDPVDFDDADISSDERSMGYELQYTWQYMSNCVRCKNELTIIVEGYEYPVGAFNYEEFTYEGCIVIENPELEIKHIEEYEDDDIY</sequence>
<organism evidence="1 2">
    <name type="scientific">Chryseobacterium tagetis</name>
    <dbReference type="NCBI Taxonomy" id="2801334"/>
    <lineage>
        <taxon>Bacteria</taxon>
        <taxon>Pseudomonadati</taxon>
        <taxon>Bacteroidota</taxon>
        <taxon>Flavobacteriia</taxon>
        <taxon>Flavobacteriales</taxon>
        <taxon>Weeksellaceae</taxon>
        <taxon>Chryseobacterium group</taxon>
        <taxon>Chryseobacterium</taxon>
    </lineage>
</organism>
<reference evidence="1 2" key="1">
    <citation type="submission" date="2021-09" db="EMBL/GenBank/DDBJ databases">
        <title>Genome sequencing and assembly of Chryseobacterium sp. RG1.</title>
        <authorList>
            <person name="Chhetri G."/>
        </authorList>
    </citation>
    <scope>NUCLEOTIDE SEQUENCE [LARGE SCALE GENOMIC DNA]</scope>
    <source>
        <strain evidence="1 2">RG1</strain>
    </source>
</reference>
<proteinExistence type="predicted"/>
<accession>A0ABS7ZVP4</accession>
<keyword evidence="2" id="KW-1185">Reference proteome</keyword>
<dbReference type="EMBL" id="JAERSE020000001">
    <property type="protein sequence ID" value="MCA6065804.1"/>
    <property type="molecule type" value="Genomic_DNA"/>
</dbReference>
<dbReference type="RefSeq" id="WP_225685725.1">
    <property type="nucleotide sequence ID" value="NZ_JAERSE020000001.1"/>
</dbReference>
<protein>
    <submittedName>
        <fullName evidence="1">Uncharacterized protein</fullName>
    </submittedName>
</protein>
<name>A0ABS7ZVP4_9FLAO</name>
<evidence type="ECO:0000313" key="2">
    <source>
        <dbReference type="Proteomes" id="UP000618240"/>
    </source>
</evidence>
<gene>
    <name evidence="1" type="ORF">JI747_001355</name>
</gene>